<gene>
    <name evidence="1" type="ORF">SAMN05444008_116101</name>
</gene>
<keyword evidence="1" id="KW-0449">Lipoprotein</keyword>
<sequence>MVRKVKSFASVHKKAQQGTFGFMKTWCTLCWLLLLAPYCQGQDSLHAPAPTTGVPHQLSQGTKRPLQVACGISLAYGASLFALNKAWYQQYARTGFHLFNDGREWLQMDKLGHGWSAYQLARANTPMWRWAGLEEKQSLLAAGAGSLVYLTGIEWMDAHSEKWGWSWADMAANTAGTLLFAGQELAWKEQRIQFKFSVMPRRYPADLEVRARQLFGTNFAERALKDYNTQTYWLCVNLKSFLEQSRLPSWLNLAMGYGASGMYGGFRNEAFDKNGNCTFHRPDIQRSRQWYLAPDIDFTRIKTGRKAVRTLLFALNCLKLPTPGLNLEGGKLKGGFF</sequence>
<dbReference type="STRING" id="1302690.BUE76_11465"/>
<evidence type="ECO:0000313" key="1">
    <source>
        <dbReference type="EMBL" id="SHG03751.1"/>
    </source>
</evidence>
<dbReference type="Proteomes" id="UP000184368">
    <property type="component" value="Unassembled WGS sequence"/>
</dbReference>
<dbReference type="AlphaFoldDB" id="A0A1M5GJQ1"/>
<proteinExistence type="predicted"/>
<evidence type="ECO:0000313" key="2">
    <source>
        <dbReference type="Proteomes" id="UP000184368"/>
    </source>
</evidence>
<accession>A0A1M5GJQ1</accession>
<dbReference type="EMBL" id="FQUO01000016">
    <property type="protein sequence ID" value="SHG03751.1"/>
    <property type="molecule type" value="Genomic_DNA"/>
</dbReference>
<reference evidence="1 2" key="1">
    <citation type="submission" date="2016-11" db="EMBL/GenBank/DDBJ databases">
        <authorList>
            <person name="Jaros S."/>
            <person name="Januszkiewicz K."/>
            <person name="Wedrychowicz H."/>
        </authorList>
    </citation>
    <scope>NUCLEOTIDE SEQUENCE [LARGE SCALE GENOMIC DNA]</scope>
    <source>
        <strain evidence="1 2">DSM 26897</strain>
    </source>
</reference>
<protein>
    <submittedName>
        <fullName evidence="1">Predicted lipoprotein</fullName>
    </submittedName>
</protein>
<dbReference type="Pfam" id="PF10043">
    <property type="entry name" value="DUF2279"/>
    <property type="match status" value="1"/>
</dbReference>
<organism evidence="1 2">
    <name type="scientific">Cnuella takakiae</name>
    <dbReference type="NCBI Taxonomy" id="1302690"/>
    <lineage>
        <taxon>Bacteria</taxon>
        <taxon>Pseudomonadati</taxon>
        <taxon>Bacteroidota</taxon>
        <taxon>Chitinophagia</taxon>
        <taxon>Chitinophagales</taxon>
        <taxon>Chitinophagaceae</taxon>
        <taxon>Cnuella</taxon>
    </lineage>
</organism>
<keyword evidence="2" id="KW-1185">Reference proteome</keyword>
<dbReference type="InterPro" id="IPR018736">
    <property type="entry name" value="DUF2279_periplasmic_lipo"/>
</dbReference>
<name>A0A1M5GJQ1_9BACT</name>